<dbReference type="Proteomes" id="UP000315724">
    <property type="component" value="Chromosome"/>
</dbReference>
<sequence>MRTMMFLIVPHLPEQDWAQPVIDLALIALKDDHRFIRQPSSCIGRKEPDLLH</sequence>
<proteinExistence type="predicted"/>
<reference evidence="1 2" key="1">
    <citation type="submission" date="2019-02" db="EMBL/GenBank/DDBJ databases">
        <title>Deep-cultivation of Planctomycetes and their phenomic and genomic characterization uncovers novel biology.</title>
        <authorList>
            <person name="Wiegand S."/>
            <person name="Jogler M."/>
            <person name="Boedeker C."/>
            <person name="Pinto D."/>
            <person name="Vollmers J."/>
            <person name="Rivas-Marin E."/>
            <person name="Kohn T."/>
            <person name="Peeters S.H."/>
            <person name="Heuer A."/>
            <person name="Rast P."/>
            <person name="Oberbeckmann S."/>
            <person name="Bunk B."/>
            <person name="Jeske O."/>
            <person name="Meyerdierks A."/>
            <person name="Storesund J.E."/>
            <person name="Kallscheuer N."/>
            <person name="Luecker S."/>
            <person name="Lage O.M."/>
            <person name="Pohl T."/>
            <person name="Merkel B.J."/>
            <person name="Hornburger P."/>
            <person name="Mueller R.-W."/>
            <person name="Bruemmer F."/>
            <person name="Labrenz M."/>
            <person name="Spormann A.M."/>
            <person name="Op den Camp H."/>
            <person name="Overmann J."/>
            <person name="Amann R."/>
            <person name="Jetten M.S.M."/>
            <person name="Mascher T."/>
            <person name="Medema M.H."/>
            <person name="Devos D.P."/>
            <person name="Kaster A.-K."/>
            <person name="Ovreas L."/>
            <person name="Rohde M."/>
            <person name="Galperin M.Y."/>
            <person name="Jogler C."/>
        </authorList>
    </citation>
    <scope>NUCLEOTIDE SEQUENCE [LARGE SCALE GENOMIC DNA]</scope>
    <source>
        <strain evidence="1 2">Mal48</strain>
    </source>
</reference>
<dbReference type="KEGG" id="tpol:Mal48_35370"/>
<protein>
    <submittedName>
        <fullName evidence="1">Uncharacterized protein</fullName>
    </submittedName>
</protein>
<dbReference type="AlphaFoldDB" id="A0A517QRN4"/>
<dbReference type="EMBL" id="CP036267">
    <property type="protein sequence ID" value="QDT34277.1"/>
    <property type="molecule type" value="Genomic_DNA"/>
</dbReference>
<keyword evidence="2" id="KW-1185">Reference proteome</keyword>
<name>A0A517QRN4_9PLAN</name>
<organism evidence="1 2">
    <name type="scientific">Thalassoglobus polymorphus</name>
    <dbReference type="NCBI Taxonomy" id="2527994"/>
    <lineage>
        <taxon>Bacteria</taxon>
        <taxon>Pseudomonadati</taxon>
        <taxon>Planctomycetota</taxon>
        <taxon>Planctomycetia</taxon>
        <taxon>Planctomycetales</taxon>
        <taxon>Planctomycetaceae</taxon>
        <taxon>Thalassoglobus</taxon>
    </lineage>
</organism>
<gene>
    <name evidence="1" type="ORF">Mal48_35370</name>
</gene>
<accession>A0A517QRN4</accession>
<evidence type="ECO:0000313" key="1">
    <source>
        <dbReference type="EMBL" id="QDT34277.1"/>
    </source>
</evidence>
<evidence type="ECO:0000313" key="2">
    <source>
        <dbReference type="Proteomes" id="UP000315724"/>
    </source>
</evidence>